<dbReference type="Proteomes" id="UP000250003">
    <property type="component" value="Chromosome"/>
</dbReference>
<protein>
    <submittedName>
        <fullName evidence="1">Uncharacterized protein</fullName>
    </submittedName>
</protein>
<dbReference type="EMBL" id="CP030280">
    <property type="protein sequence ID" value="AWY97740.1"/>
    <property type="molecule type" value="Genomic_DNA"/>
</dbReference>
<gene>
    <name evidence="1" type="ORF">DQQ01_05790</name>
</gene>
<accession>A0A2Z4U9Q7</accession>
<sequence length="63" mass="7176">MVGGKILINGKRTATQKYEYRKNLADISAWQFFLFENPIAIIDLAANYSHNSFAVYNGHVQNL</sequence>
<evidence type="ECO:0000313" key="2">
    <source>
        <dbReference type="Proteomes" id="UP000250003"/>
    </source>
</evidence>
<keyword evidence="2" id="KW-1185">Reference proteome</keyword>
<dbReference type="RefSeq" id="WP_111919167.1">
    <property type="nucleotide sequence ID" value="NZ_CAUWHR010000001.1"/>
</dbReference>
<proteinExistence type="predicted"/>
<name>A0A2Z4U9Q7_9FIRM</name>
<organism evidence="1 2">
    <name type="scientific">Blautia argi</name>
    <dbReference type="NCBI Taxonomy" id="1912897"/>
    <lineage>
        <taxon>Bacteria</taxon>
        <taxon>Bacillati</taxon>
        <taxon>Bacillota</taxon>
        <taxon>Clostridia</taxon>
        <taxon>Lachnospirales</taxon>
        <taxon>Lachnospiraceae</taxon>
        <taxon>Blautia</taxon>
    </lineage>
</organism>
<dbReference type="AlphaFoldDB" id="A0A2Z4U9Q7"/>
<reference evidence="2" key="1">
    <citation type="submission" date="2018-06" db="EMBL/GenBank/DDBJ databases">
        <title>Description of Blautia argi sp. nov., a new anaerobic isolated from dog feces.</title>
        <authorList>
            <person name="Chang Y.-H."/>
            <person name="Paek J."/>
            <person name="Shin Y."/>
        </authorList>
    </citation>
    <scope>NUCLEOTIDE SEQUENCE [LARGE SCALE GENOMIC DNA]</scope>
    <source>
        <strain evidence="2">KCTC 15426</strain>
    </source>
</reference>
<evidence type="ECO:0000313" key="1">
    <source>
        <dbReference type="EMBL" id="AWY97740.1"/>
    </source>
</evidence>
<dbReference type="KEGG" id="blau:DQQ01_05790"/>